<protein>
    <submittedName>
        <fullName evidence="2">Ammonium transporter</fullName>
    </submittedName>
</protein>
<name>A0A6J4LIR1_9ACTN</name>
<feature type="compositionally biased region" description="Basic residues" evidence="1">
    <location>
        <begin position="407"/>
        <end position="422"/>
    </location>
</feature>
<feature type="compositionally biased region" description="Basic residues" evidence="1">
    <location>
        <begin position="445"/>
        <end position="475"/>
    </location>
</feature>
<dbReference type="EMBL" id="CADCUI010000008">
    <property type="protein sequence ID" value="CAA9331738.1"/>
    <property type="molecule type" value="Genomic_DNA"/>
</dbReference>
<feature type="compositionally biased region" description="Basic residues" evidence="1">
    <location>
        <begin position="334"/>
        <end position="359"/>
    </location>
</feature>
<feature type="compositionally biased region" description="Basic and acidic residues" evidence="1">
    <location>
        <begin position="476"/>
        <end position="487"/>
    </location>
</feature>
<feature type="non-terminal residue" evidence="2">
    <location>
        <position position="1"/>
    </location>
</feature>
<evidence type="ECO:0000256" key="1">
    <source>
        <dbReference type="SAM" id="MobiDB-lite"/>
    </source>
</evidence>
<proteinExistence type="predicted"/>
<feature type="compositionally biased region" description="Basic residues" evidence="1">
    <location>
        <begin position="162"/>
        <end position="186"/>
    </location>
</feature>
<feature type="region of interest" description="Disordered" evidence="1">
    <location>
        <begin position="101"/>
        <end position="123"/>
    </location>
</feature>
<feature type="region of interest" description="Disordered" evidence="1">
    <location>
        <begin position="146"/>
        <end position="226"/>
    </location>
</feature>
<accession>A0A6J4LIR1</accession>
<dbReference type="AlphaFoldDB" id="A0A6J4LIR1"/>
<feature type="non-terminal residue" evidence="2">
    <location>
        <position position="487"/>
    </location>
</feature>
<feature type="compositionally biased region" description="Basic residues" evidence="1">
    <location>
        <begin position="282"/>
        <end position="299"/>
    </location>
</feature>
<evidence type="ECO:0000313" key="2">
    <source>
        <dbReference type="EMBL" id="CAA9331738.1"/>
    </source>
</evidence>
<sequence>GRLLRLDARLVDARADDDDAGSGPVLRRHEPLEVRAQHDDDVVLGAGRGRHRLRPLGLVDVLQHHDRRRRGQHRRRGAPAVLEPLQPVRAQQHRPAQLRLRGVPADLRGDHRRADQRRHRRPGQVLCVAGVPAAVGHAVVLPARPHGLGRRVPQRCPERSRRPAVQRRRGRGGRADRLRRRHRGPHQCRDRGAGAGAPHRQAARLRQGADEAPQPHADDDRRRPAVVRLVRLQRRLDRLHRRGRGRQRRPVHDRDRPGLAQHHAGHLRGHDGLAGPGEAPRRQGHVAGRRLGRRRRARRDHPCVRRAVAAGLDAARSGRGHAVRAGGGSQAPLRLRRLPGRRRGPPRGWARRHGRHRVPQHRDRSAVRRGRQAAGRAGRGGAVRDALVRSGHAPGGGAHQGHPGLARGRRGRGRGCRLHRARGGGLRPHPAWRRRHPATGYGAVRRQRAQQRARQHCRQHARQHCRQPGGRRHCHGDRDDQGRITGM</sequence>
<feature type="region of interest" description="Disordered" evidence="1">
    <location>
        <begin position="238"/>
        <end position="487"/>
    </location>
</feature>
<feature type="compositionally biased region" description="Low complexity" evidence="1">
    <location>
        <begin position="383"/>
        <end position="392"/>
    </location>
</feature>
<gene>
    <name evidence="2" type="ORF">AVDCRST_MAG34-501</name>
</gene>
<feature type="compositionally biased region" description="Basic residues" evidence="1">
    <location>
        <begin position="238"/>
        <end position="249"/>
    </location>
</feature>
<organism evidence="2">
    <name type="scientific">uncultured Nocardioidaceae bacterium</name>
    <dbReference type="NCBI Taxonomy" id="253824"/>
    <lineage>
        <taxon>Bacteria</taxon>
        <taxon>Bacillati</taxon>
        <taxon>Actinomycetota</taxon>
        <taxon>Actinomycetes</taxon>
        <taxon>Propionibacteriales</taxon>
        <taxon>Nocardioidaceae</taxon>
        <taxon>environmental samples</taxon>
    </lineage>
</organism>
<reference evidence="2" key="1">
    <citation type="submission" date="2020-02" db="EMBL/GenBank/DDBJ databases">
        <authorList>
            <person name="Meier V. D."/>
        </authorList>
    </citation>
    <scope>NUCLEOTIDE SEQUENCE</scope>
    <source>
        <strain evidence="2">AVDCRST_MAG34</strain>
    </source>
</reference>